<evidence type="ECO:0000256" key="18">
    <source>
        <dbReference type="ARBA" id="ARBA00023170"/>
    </source>
</evidence>
<dbReference type="InterPro" id="IPR003599">
    <property type="entry name" value="Ig_sub"/>
</dbReference>
<keyword evidence="17" id="KW-1015">Disulfide bond</keyword>
<dbReference type="SMART" id="SM00060">
    <property type="entry name" value="FN3"/>
    <property type="match status" value="2"/>
</dbReference>
<keyword evidence="8" id="KW-0732">Signal</keyword>
<keyword evidence="10 24" id="KW-0547">Nucleotide-binding</keyword>
<evidence type="ECO:0000256" key="3">
    <source>
        <dbReference type="ARBA" id="ARBA00011902"/>
    </source>
</evidence>
<feature type="domain" description="Ig-like" evidence="28">
    <location>
        <begin position="301"/>
        <end position="382"/>
    </location>
</feature>
<feature type="transmembrane region" description="Helical" evidence="26">
    <location>
        <begin position="591"/>
        <end position="613"/>
    </location>
</feature>
<dbReference type="FunFam" id="1.10.510.10:FF:000089">
    <property type="entry name" value="Tyrosine-protein kinase receptor TYRO3"/>
    <property type="match status" value="1"/>
</dbReference>
<keyword evidence="14 26" id="KW-1133">Transmembrane helix</keyword>
<feature type="domain" description="Protein kinase" evidence="27">
    <location>
        <begin position="680"/>
        <end position="957"/>
    </location>
</feature>
<dbReference type="PROSITE" id="PS50835">
    <property type="entry name" value="IG_LIKE"/>
    <property type="match status" value="2"/>
</dbReference>
<evidence type="ECO:0000259" key="27">
    <source>
        <dbReference type="PROSITE" id="PS50011"/>
    </source>
</evidence>
<dbReference type="Pfam" id="PF07679">
    <property type="entry name" value="I-set"/>
    <property type="match status" value="1"/>
</dbReference>
<keyword evidence="4" id="KW-1003">Cell membrane</keyword>
<evidence type="ECO:0000256" key="23">
    <source>
        <dbReference type="ARBA" id="ARBA00065245"/>
    </source>
</evidence>
<evidence type="ECO:0000256" key="1">
    <source>
        <dbReference type="ARBA" id="ARBA00004251"/>
    </source>
</evidence>
<dbReference type="Pfam" id="PF00041">
    <property type="entry name" value="fn3"/>
    <property type="match status" value="2"/>
</dbReference>
<dbReference type="InterPro" id="IPR050122">
    <property type="entry name" value="RTK"/>
</dbReference>
<keyword evidence="18 31" id="KW-0675">Receptor</keyword>
<dbReference type="KEGG" id="tmu:101352286"/>
<keyword evidence="9" id="KW-0677">Repeat</keyword>
<dbReference type="InterPro" id="IPR008266">
    <property type="entry name" value="Tyr_kinase_AS"/>
</dbReference>
<dbReference type="GO" id="GO:0016477">
    <property type="term" value="P:cell migration"/>
    <property type="evidence" value="ECO:0007669"/>
    <property type="project" value="TreeGrafter"/>
</dbReference>
<proteinExistence type="inferred from homology"/>
<evidence type="ECO:0000256" key="12">
    <source>
        <dbReference type="ARBA" id="ARBA00022840"/>
    </source>
</evidence>
<evidence type="ECO:0000256" key="4">
    <source>
        <dbReference type="ARBA" id="ARBA00022475"/>
    </source>
</evidence>
<dbReference type="PROSITE" id="PS00107">
    <property type="entry name" value="PROTEIN_KINASE_ATP"/>
    <property type="match status" value="1"/>
</dbReference>
<feature type="binding site" evidence="24">
    <location>
        <position position="712"/>
    </location>
    <ligand>
        <name>ATP</name>
        <dbReference type="ChEBI" id="CHEBI:30616"/>
    </ligand>
</feature>
<feature type="domain" description="Fibronectin type-III" evidence="29">
    <location>
        <begin position="487"/>
        <end position="578"/>
    </location>
</feature>
<dbReference type="PROSITE" id="PS50011">
    <property type="entry name" value="PROTEIN_KINASE_DOM"/>
    <property type="match status" value="1"/>
</dbReference>
<feature type="domain" description="Ig-like" evidence="28">
    <location>
        <begin position="202"/>
        <end position="296"/>
    </location>
</feature>
<evidence type="ECO:0000256" key="9">
    <source>
        <dbReference type="ARBA" id="ARBA00022737"/>
    </source>
</evidence>
<dbReference type="SMART" id="SM00408">
    <property type="entry name" value="IGc2"/>
    <property type="match status" value="2"/>
</dbReference>
<dbReference type="Pfam" id="PF07714">
    <property type="entry name" value="PK_Tyr_Ser-Thr"/>
    <property type="match status" value="1"/>
</dbReference>
<keyword evidence="6" id="KW-0808">Transferase</keyword>
<feature type="domain" description="Fibronectin type-III" evidence="29">
    <location>
        <begin position="389"/>
        <end position="482"/>
    </location>
</feature>
<dbReference type="FunFam" id="2.60.40.10:FF:000780">
    <property type="entry name" value="Tyrosine-protein kinase receptor TYRO3"/>
    <property type="match status" value="1"/>
</dbReference>
<evidence type="ECO:0000259" key="28">
    <source>
        <dbReference type="PROSITE" id="PS50835"/>
    </source>
</evidence>
<keyword evidence="16" id="KW-0829">Tyrosine-protein kinase</keyword>
<evidence type="ECO:0000256" key="16">
    <source>
        <dbReference type="ARBA" id="ARBA00023137"/>
    </source>
</evidence>
<dbReference type="InterPro" id="IPR003598">
    <property type="entry name" value="Ig_sub2"/>
</dbReference>
<dbReference type="InterPro" id="IPR036179">
    <property type="entry name" value="Ig-like_dom_sf"/>
</dbReference>
<dbReference type="FunFam" id="2.60.40.10:FF:000484">
    <property type="entry name" value="Tyrosine-protein kinase receptor TYRO3"/>
    <property type="match status" value="1"/>
</dbReference>
<dbReference type="PROSITE" id="PS50853">
    <property type="entry name" value="FN3"/>
    <property type="match status" value="2"/>
</dbReference>
<dbReference type="FunCoup" id="A0A2Y9RH27">
    <property type="interactions" value="373"/>
</dbReference>
<evidence type="ECO:0000256" key="26">
    <source>
        <dbReference type="SAM" id="Phobius"/>
    </source>
</evidence>
<dbReference type="Pfam" id="PF13927">
    <property type="entry name" value="Ig_3"/>
    <property type="match status" value="1"/>
</dbReference>
<comment type="catalytic activity">
    <reaction evidence="22">
        <text>L-tyrosyl-[protein] + ATP = O-phospho-L-tyrosyl-[protein] + ADP + H(+)</text>
        <dbReference type="Rhea" id="RHEA:10596"/>
        <dbReference type="Rhea" id="RHEA-COMP:10136"/>
        <dbReference type="Rhea" id="RHEA-COMP:20101"/>
        <dbReference type="ChEBI" id="CHEBI:15378"/>
        <dbReference type="ChEBI" id="CHEBI:30616"/>
        <dbReference type="ChEBI" id="CHEBI:46858"/>
        <dbReference type="ChEBI" id="CHEBI:61978"/>
        <dbReference type="ChEBI" id="CHEBI:456216"/>
        <dbReference type="EC" id="2.7.10.1"/>
    </reaction>
</comment>
<keyword evidence="11 31" id="KW-0418">Kinase</keyword>
<dbReference type="InterPro" id="IPR003961">
    <property type="entry name" value="FN3_dom"/>
</dbReference>
<evidence type="ECO:0000256" key="21">
    <source>
        <dbReference type="ARBA" id="ARBA00039486"/>
    </source>
</evidence>
<dbReference type="CDD" id="cd00063">
    <property type="entry name" value="FN3"/>
    <property type="match status" value="2"/>
</dbReference>
<dbReference type="PANTHER" id="PTHR24416">
    <property type="entry name" value="TYROSINE-PROTEIN KINASE RECEPTOR"/>
    <property type="match status" value="1"/>
</dbReference>
<dbReference type="STRING" id="127582.A0A2Y9RH27"/>
<evidence type="ECO:0000256" key="10">
    <source>
        <dbReference type="ARBA" id="ARBA00022741"/>
    </source>
</evidence>
<dbReference type="InterPro" id="IPR013098">
    <property type="entry name" value="Ig_I-set"/>
</dbReference>
<dbReference type="InParanoid" id="A0A2Y9RH27"/>
<dbReference type="GO" id="GO:0006909">
    <property type="term" value="P:phagocytosis"/>
    <property type="evidence" value="ECO:0007669"/>
    <property type="project" value="TreeGrafter"/>
</dbReference>
<organism evidence="30 31">
    <name type="scientific">Trichechus manatus latirostris</name>
    <name type="common">Florida manatee</name>
    <dbReference type="NCBI Taxonomy" id="127582"/>
    <lineage>
        <taxon>Eukaryota</taxon>
        <taxon>Metazoa</taxon>
        <taxon>Chordata</taxon>
        <taxon>Craniata</taxon>
        <taxon>Vertebrata</taxon>
        <taxon>Euteleostomi</taxon>
        <taxon>Mammalia</taxon>
        <taxon>Eutheria</taxon>
        <taxon>Afrotheria</taxon>
        <taxon>Sirenia</taxon>
        <taxon>Trichechidae</taxon>
        <taxon>Trichechus</taxon>
    </lineage>
</organism>
<dbReference type="Gene3D" id="1.10.510.10">
    <property type="entry name" value="Transferase(Phosphotransferase) domain 1"/>
    <property type="match status" value="1"/>
</dbReference>
<evidence type="ECO:0000256" key="15">
    <source>
        <dbReference type="ARBA" id="ARBA00023136"/>
    </source>
</evidence>
<dbReference type="InterPro" id="IPR020635">
    <property type="entry name" value="Tyr_kinase_cat_dom"/>
</dbReference>
<dbReference type="InterPro" id="IPR000719">
    <property type="entry name" value="Prot_kinase_dom"/>
</dbReference>
<evidence type="ECO:0000256" key="24">
    <source>
        <dbReference type="PROSITE-ProRule" id="PRU10141"/>
    </source>
</evidence>
<dbReference type="SMART" id="SM00409">
    <property type="entry name" value="IG"/>
    <property type="match status" value="2"/>
</dbReference>
<dbReference type="InterPro" id="IPR001245">
    <property type="entry name" value="Ser-Thr/Tyr_kinase_cat_dom"/>
</dbReference>
<sequence>MDPRPKCMPILQRQASPESGPATVPWALRSGVLVKLDHQPCPSSTTTYLLYALVGAAILPRKGCASAAARFQFPFRSPAPPLPDLAPPTSGFRCLASRTETKGFPDVHLHARFRIITAYTAVSTPIGSQPTETYTHTNGTNRSVYGRARRGRPGGAAESGGLWRGAAGGRSPGTAAGRDPGLGGPGIWVLEEHRLTHSPSHPSGLKLLGAPVKLIVSQGQPVKLNCSMEGMNDPEIQWVKDGAVVQNMDQVYIPISEQHWISFLSLKSVERSDAGQYWCQVKDEGNIQTSQPVWLTVEGVPFFTVEPKDLTVLPNAPFQLSCEALGPPEPVTIVWWRGGTKLGRPTPSPSVLNITGVTQTTVFSCEAHNRKGLASSRPATVRLQVLPAAPSNITVTKLFSRNASVTWTPGADGQALLRSCTVQVTRTPGGWEALAVVVPVPPFTCLLRDLSPATNYRLRVRCTNALGASPYADWVPFRTKGLAPASAPQNLHAIRTDSGLILEWEEVKPEGPVEGPLGAYKLSWFQDNGTQSELTEEGTRVNLTGWDPQKDLTVRVCVCNAIGCGPWSQPLVISSQDHAGQQGPPHSRTSWVPVVLGVLTALVTAAALALILLRKRRKETRFGQAFDSVMAQGEPAVHFRAARSFNRERPERIEATLDSLGISDELKDKLQDVLIPEQQFTLGRMLGKGEFGSVREAQLKQEDGSFVKVAVKMLKADIIASSDIEEFLREAACMKEFDHPHVAKLVGVSLRSRAKGRLPIPMVILPFMKHGDLHAFLLASRIGENPFNLPLQTLIRFMVDIACGMEYLSSRNFIHRDLAARNCMLAEDMTVCVADFGLSRKIYSGDYYRQGCASKLPVKWLALESLADNLYTVHSDVWAFGVTMWEIMTRGQTPYAGIENAEIYNYLIDGNRLKQPPECMEDVYELMYQCWSADPKQRPSFTCLRMELEHILGHLSVLSHSQNPLYINVESAKGSAEEGSLGLLQGGEQASEEAGDASGLGAVGGTPSDCRYILSPEGLAQRPGQEEQQLESPVSEGQRLLLLQQGLLPHSSC</sequence>
<dbReference type="GO" id="GO:0043235">
    <property type="term" value="C:receptor complex"/>
    <property type="evidence" value="ECO:0007669"/>
    <property type="project" value="TreeGrafter"/>
</dbReference>
<evidence type="ECO:0000256" key="5">
    <source>
        <dbReference type="ARBA" id="ARBA00022553"/>
    </source>
</evidence>
<keyword evidence="7 26" id="KW-0812">Transmembrane</keyword>
<dbReference type="InterPro" id="IPR013783">
    <property type="entry name" value="Ig-like_fold"/>
</dbReference>
<evidence type="ECO:0000256" key="19">
    <source>
        <dbReference type="ARBA" id="ARBA00023180"/>
    </source>
</evidence>
<comment type="subunit">
    <text evidence="23">Monomer and homodimer. Interacts (via N-terminus) with extracellular ligands TULP1 and GAS6. Interacts with PIK3R1; this interaction increases PI3-kinase activity.</text>
</comment>
<evidence type="ECO:0000256" key="14">
    <source>
        <dbReference type="ARBA" id="ARBA00022989"/>
    </source>
</evidence>
<dbReference type="InterPro" id="IPR007110">
    <property type="entry name" value="Ig-like_dom"/>
</dbReference>
<dbReference type="PANTHER" id="PTHR24416:SF279">
    <property type="entry name" value="TYROSINE-PROTEIN KINASE RECEPTOR TYRO3"/>
    <property type="match status" value="1"/>
</dbReference>
<dbReference type="FunFam" id="2.60.40.10:FF:000605">
    <property type="entry name" value="Tyrosine-protein kinase receptor TYRO3"/>
    <property type="match status" value="1"/>
</dbReference>
<evidence type="ECO:0000259" key="29">
    <source>
        <dbReference type="PROSITE" id="PS50853"/>
    </source>
</evidence>
<dbReference type="CDD" id="cd05749">
    <property type="entry name" value="IgI_2_Axl_Tyro3_like"/>
    <property type="match status" value="1"/>
</dbReference>
<feature type="region of interest" description="Disordered" evidence="25">
    <location>
        <begin position="1"/>
        <end position="21"/>
    </location>
</feature>
<evidence type="ECO:0000256" key="8">
    <source>
        <dbReference type="ARBA" id="ARBA00022729"/>
    </source>
</evidence>
<dbReference type="SUPFAM" id="SSF48726">
    <property type="entry name" value="Immunoglobulin"/>
    <property type="match status" value="2"/>
</dbReference>
<evidence type="ECO:0000256" key="13">
    <source>
        <dbReference type="ARBA" id="ARBA00022889"/>
    </source>
</evidence>
<evidence type="ECO:0000256" key="7">
    <source>
        <dbReference type="ARBA" id="ARBA00022692"/>
    </source>
</evidence>
<dbReference type="GeneID" id="101352286"/>
<feature type="compositionally biased region" description="Gly residues" evidence="25">
    <location>
        <begin position="153"/>
        <end position="171"/>
    </location>
</feature>
<protein>
    <recommendedName>
        <fullName evidence="21">Tyrosine-protein kinase receptor TYRO3</fullName>
        <ecNumber evidence="3">2.7.10.1</ecNumber>
    </recommendedName>
</protein>
<keyword evidence="19" id="KW-0325">Glycoprotein</keyword>
<feature type="compositionally biased region" description="Polar residues" evidence="25">
    <location>
        <begin position="129"/>
        <end position="143"/>
    </location>
</feature>
<keyword evidence="20" id="KW-0393">Immunoglobulin domain</keyword>
<dbReference type="GO" id="GO:0070527">
    <property type="term" value="P:platelet aggregation"/>
    <property type="evidence" value="ECO:0007669"/>
    <property type="project" value="TreeGrafter"/>
</dbReference>
<evidence type="ECO:0000256" key="17">
    <source>
        <dbReference type="ARBA" id="ARBA00023157"/>
    </source>
</evidence>
<dbReference type="AlphaFoldDB" id="A0A2Y9RH27"/>
<keyword evidence="12 24" id="KW-0067">ATP-binding</keyword>
<dbReference type="SUPFAM" id="SSF56112">
    <property type="entry name" value="Protein kinase-like (PK-like)"/>
    <property type="match status" value="1"/>
</dbReference>
<accession>A0A2Y9RH27</accession>
<dbReference type="SUPFAM" id="SSF49265">
    <property type="entry name" value="Fibronectin type III"/>
    <property type="match status" value="1"/>
</dbReference>
<name>A0A2Y9RH27_TRIMA</name>
<dbReference type="GO" id="GO:0007399">
    <property type="term" value="P:nervous system development"/>
    <property type="evidence" value="ECO:0007669"/>
    <property type="project" value="TreeGrafter"/>
</dbReference>
<keyword evidence="15 26" id="KW-0472">Membrane</keyword>
<evidence type="ECO:0000256" key="6">
    <source>
        <dbReference type="ARBA" id="ARBA00022679"/>
    </source>
</evidence>
<dbReference type="GO" id="GO:0007169">
    <property type="term" value="P:cell surface receptor protein tyrosine kinase signaling pathway"/>
    <property type="evidence" value="ECO:0007669"/>
    <property type="project" value="TreeGrafter"/>
</dbReference>
<evidence type="ECO:0000256" key="22">
    <source>
        <dbReference type="ARBA" id="ARBA00051243"/>
    </source>
</evidence>
<dbReference type="SMART" id="SM00219">
    <property type="entry name" value="TyrKc"/>
    <property type="match status" value="1"/>
</dbReference>
<dbReference type="FunFam" id="3.30.200.20:FF:000111">
    <property type="entry name" value="Tyrosine-protein kinase receptor TYRO3"/>
    <property type="match status" value="1"/>
</dbReference>
<comment type="subcellular location">
    <subcellularLocation>
        <location evidence="1">Cell membrane</location>
        <topology evidence="1">Single-pass type I membrane protein</topology>
    </subcellularLocation>
</comment>
<dbReference type="RefSeq" id="XP_023590868.1">
    <property type="nucleotide sequence ID" value="XM_023735100.1"/>
</dbReference>
<evidence type="ECO:0000256" key="20">
    <source>
        <dbReference type="ARBA" id="ARBA00023319"/>
    </source>
</evidence>
<dbReference type="EC" id="2.7.10.1" evidence="3"/>
<reference evidence="31" key="1">
    <citation type="submission" date="2025-08" db="UniProtKB">
        <authorList>
            <consortium name="RefSeq"/>
        </authorList>
    </citation>
    <scope>IDENTIFICATION</scope>
</reference>
<evidence type="ECO:0000256" key="11">
    <source>
        <dbReference type="ARBA" id="ARBA00022777"/>
    </source>
</evidence>
<evidence type="ECO:0000256" key="25">
    <source>
        <dbReference type="SAM" id="MobiDB-lite"/>
    </source>
</evidence>
<keyword evidence="30" id="KW-1185">Reference proteome</keyword>
<evidence type="ECO:0000256" key="2">
    <source>
        <dbReference type="ARBA" id="ARBA00006692"/>
    </source>
</evidence>
<dbReference type="PRINTS" id="PR00109">
    <property type="entry name" value="TYRKINASE"/>
</dbReference>
<dbReference type="InterPro" id="IPR036116">
    <property type="entry name" value="FN3_sf"/>
</dbReference>
<keyword evidence="5" id="KW-0597">Phosphoprotein</keyword>
<gene>
    <name evidence="31" type="primary">TYRO3</name>
</gene>
<dbReference type="CTD" id="7301"/>
<dbReference type="FunFam" id="2.60.40.10:FF:000296">
    <property type="entry name" value="Tyrosine-protein kinase receptor TYRO3"/>
    <property type="match status" value="1"/>
</dbReference>
<dbReference type="GO" id="GO:0005524">
    <property type="term" value="F:ATP binding"/>
    <property type="evidence" value="ECO:0007669"/>
    <property type="project" value="UniProtKB-UniRule"/>
</dbReference>
<dbReference type="Gene3D" id="2.60.40.10">
    <property type="entry name" value="Immunoglobulins"/>
    <property type="match status" value="4"/>
</dbReference>
<dbReference type="Gene3D" id="3.30.200.20">
    <property type="entry name" value="Phosphorylase Kinase, domain 1"/>
    <property type="match status" value="1"/>
</dbReference>
<dbReference type="GO" id="GO:0004714">
    <property type="term" value="F:transmembrane receptor protein tyrosine kinase activity"/>
    <property type="evidence" value="ECO:0007669"/>
    <property type="project" value="UniProtKB-EC"/>
</dbReference>
<comment type="similarity">
    <text evidence="2">Belongs to the protein kinase superfamily. CAMK Ser/Thr protein kinase family.</text>
</comment>
<dbReference type="GO" id="GO:0005886">
    <property type="term" value="C:plasma membrane"/>
    <property type="evidence" value="ECO:0007669"/>
    <property type="project" value="UniProtKB-SubCell"/>
</dbReference>
<dbReference type="PROSITE" id="PS00109">
    <property type="entry name" value="PROTEIN_KINASE_TYR"/>
    <property type="match status" value="1"/>
</dbReference>
<keyword evidence="13" id="KW-0130">Cell adhesion</keyword>
<evidence type="ECO:0000313" key="31">
    <source>
        <dbReference type="RefSeq" id="XP_023590868.1"/>
    </source>
</evidence>
<evidence type="ECO:0000313" key="30">
    <source>
        <dbReference type="Proteomes" id="UP000248480"/>
    </source>
</evidence>
<dbReference type="CDD" id="cd05074">
    <property type="entry name" value="PTKc_Tyro3"/>
    <property type="match status" value="1"/>
</dbReference>
<dbReference type="InterPro" id="IPR017441">
    <property type="entry name" value="Protein_kinase_ATP_BS"/>
</dbReference>
<dbReference type="InterPro" id="IPR011009">
    <property type="entry name" value="Kinase-like_dom_sf"/>
</dbReference>
<feature type="region of interest" description="Disordered" evidence="25">
    <location>
        <begin position="129"/>
        <end position="182"/>
    </location>
</feature>
<dbReference type="Proteomes" id="UP000248480">
    <property type="component" value="Unplaced"/>
</dbReference>